<dbReference type="AlphaFoldDB" id="A0A8H5HHQ2"/>
<proteinExistence type="predicted"/>
<feature type="chain" id="PRO_5034559206" description="Hydrophobic surface binding protein" evidence="1">
    <location>
        <begin position="19"/>
        <end position="178"/>
    </location>
</feature>
<accession>A0A8H5HHQ2</accession>
<sequence length="178" mass="18241">MRFSSVFVLASLVATSFATTVDDILNDISVISTKLNSLDDAITAFPVTGGSLAKALAIHSNAVSLGTSIDKATTDTLAVDPNPVSEADAGALIAAFEVLEPVIKHALVGIVDRRPAFTALPIGGIPALVKQDLNNLSASTIALEDALVSVTPESAVPEAVELRNRIDAAFATAIAAYA</sequence>
<organism evidence="2 3">
    <name type="scientific">Tricholomella constricta</name>
    <dbReference type="NCBI Taxonomy" id="117010"/>
    <lineage>
        <taxon>Eukaryota</taxon>
        <taxon>Fungi</taxon>
        <taxon>Dikarya</taxon>
        <taxon>Basidiomycota</taxon>
        <taxon>Agaricomycotina</taxon>
        <taxon>Agaricomycetes</taxon>
        <taxon>Agaricomycetidae</taxon>
        <taxon>Agaricales</taxon>
        <taxon>Tricholomatineae</taxon>
        <taxon>Lyophyllaceae</taxon>
        <taxon>Tricholomella</taxon>
    </lineage>
</organism>
<dbReference type="Proteomes" id="UP000565441">
    <property type="component" value="Unassembled WGS sequence"/>
</dbReference>
<keyword evidence="3" id="KW-1185">Reference proteome</keyword>
<evidence type="ECO:0000256" key="1">
    <source>
        <dbReference type="SAM" id="SignalP"/>
    </source>
</evidence>
<dbReference type="PANTHER" id="PTHR38123:SF1">
    <property type="entry name" value="HYDROPHOBIC SURFACE BINDING PROTEIN"/>
    <property type="match status" value="1"/>
</dbReference>
<comment type="caution">
    <text evidence="2">The sequence shown here is derived from an EMBL/GenBank/DDBJ whole genome shotgun (WGS) entry which is preliminary data.</text>
</comment>
<dbReference type="OrthoDB" id="3485059at2759"/>
<feature type="signal peptide" evidence="1">
    <location>
        <begin position="1"/>
        <end position="18"/>
    </location>
</feature>
<dbReference type="PANTHER" id="PTHR38123">
    <property type="entry name" value="CELL WALL SERINE-THREONINE-RICH GALACTOMANNOPROTEIN MP1 (AFU_ORTHOLOGUE AFUA_4G03240)"/>
    <property type="match status" value="1"/>
</dbReference>
<dbReference type="InterPro" id="IPR021054">
    <property type="entry name" value="Cell_wall_mannoprotein_1"/>
</dbReference>
<reference evidence="2 3" key="1">
    <citation type="journal article" date="2020" name="ISME J.">
        <title>Uncovering the hidden diversity of litter-decomposition mechanisms in mushroom-forming fungi.</title>
        <authorList>
            <person name="Floudas D."/>
            <person name="Bentzer J."/>
            <person name="Ahren D."/>
            <person name="Johansson T."/>
            <person name="Persson P."/>
            <person name="Tunlid A."/>
        </authorList>
    </citation>
    <scope>NUCLEOTIDE SEQUENCE [LARGE SCALE GENOMIC DNA]</scope>
    <source>
        <strain evidence="2 3">CBS 661.87</strain>
    </source>
</reference>
<keyword evidence="1" id="KW-0732">Signal</keyword>
<evidence type="ECO:0000313" key="3">
    <source>
        <dbReference type="Proteomes" id="UP000565441"/>
    </source>
</evidence>
<gene>
    <name evidence="2" type="ORF">D9615_004816</name>
</gene>
<protein>
    <recommendedName>
        <fullName evidence="4">Hydrophobic surface binding protein</fullName>
    </recommendedName>
</protein>
<dbReference type="Gene3D" id="1.20.1280.140">
    <property type="match status" value="1"/>
</dbReference>
<dbReference type="EMBL" id="JAACJP010000007">
    <property type="protein sequence ID" value="KAF5383130.1"/>
    <property type="molecule type" value="Genomic_DNA"/>
</dbReference>
<evidence type="ECO:0008006" key="4">
    <source>
        <dbReference type="Google" id="ProtNLM"/>
    </source>
</evidence>
<evidence type="ECO:0000313" key="2">
    <source>
        <dbReference type="EMBL" id="KAF5383130.1"/>
    </source>
</evidence>
<dbReference type="GO" id="GO:0005576">
    <property type="term" value="C:extracellular region"/>
    <property type="evidence" value="ECO:0007669"/>
    <property type="project" value="TreeGrafter"/>
</dbReference>
<name>A0A8H5HHQ2_9AGAR</name>
<dbReference type="Pfam" id="PF12296">
    <property type="entry name" value="HsbA"/>
    <property type="match status" value="1"/>
</dbReference>